<proteinExistence type="predicted"/>
<accession>A0A6C0C1X3</accession>
<dbReference type="EMBL" id="MN739312">
    <property type="protein sequence ID" value="QHS98091.1"/>
    <property type="molecule type" value="Genomic_DNA"/>
</dbReference>
<organism evidence="1">
    <name type="scientific">viral metagenome</name>
    <dbReference type="NCBI Taxonomy" id="1070528"/>
    <lineage>
        <taxon>unclassified sequences</taxon>
        <taxon>metagenomes</taxon>
        <taxon>organismal metagenomes</taxon>
    </lineage>
</organism>
<reference evidence="1" key="1">
    <citation type="journal article" date="2020" name="Nature">
        <title>Giant virus diversity and host interactions through global metagenomics.</title>
        <authorList>
            <person name="Schulz F."/>
            <person name="Roux S."/>
            <person name="Paez-Espino D."/>
            <person name="Jungbluth S."/>
            <person name="Walsh D.A."/>
            <person name="Denef V.J."/>
            <person name="McMahon K.D."/>
            <person name="Konstantinidis K.T."/>
            <person name="Eloe-Fadrosh E.A."/>
            <person name="Kyrpides N.C."/>
            <person name="Woyke T."/>
        </authorList>
    </citation>
    <scope>NUCLEOTIDE SEQUENCE</scope>
    <source>
        <strain evidence="1">GVMAG-M-3300020182-84</strain>
    </source>
</reference>
<evidence type="ECO:0000313" key="1">
    <source>
        <dbReference type="EMBL" id="QHS98091.1"/>
    </source>
</evidence>
<sequence length="143" mass="17186">MKCNCCNKNESESRCYICSKPICNTCKIIKTLNYDNRGVGNDWGTCKDCYEPWVYWMREIGKTDFDIFEMQHHEYDRNTIEQLYRRSLLQCHKCKYIWDGNAQCPCWQDLDIFDIFDSDDETYQSEPKQQHDVVVSETMTERN</sequence>
<protein>
    <submittedName>
        <fullName evidence="1">Uncharacterized protein</fullName>
    </submittedName>
</protein>
<dbReference type="AlphaFoldDB" id="A0A6C0C1X3"/>
<name>A0A6C0C1X3_9ZZZZ</name>